<dbReference type="InterPro" id="IPR017438">
    <property type="entry name" value="ATP-NAD_kinase_N"/>
</dbReference>
<name>A0A1Z8AKZ4_9FLAO</name>
<dbReference type="PANTHER" id="PTHR12358">
    <property type="entry name" value="SPHINGOSINE KINASE"/>
    <property type="match status" value="1"/>
</dbReference>
<evidence type="ECO:0000313" key="3">
    <source>
        <dbReference type="Proteomes" id="UP000196102"/>
    </source>
</evidence>
<protein>
    <recommendedName>
        <fullName evidence="1">DAGKc domain-containing protein</fullName>
    </recommendedName>
</protein>
<dbReference type="InterPro" id="IPR016064">
    <property type="entry name" value="NAD/diacylglycerol_kinase_sf"/>
</dbReference>
<gene>
    <name evidence="2" type="ORF">A9Q93_12200</name>
</gene>
<accession>A0A1Z8AKZ4</accession>
<dbReference type="InterPro" id="IPR001206">
    <property type="entry name" value="Diacylglycerol_kinase_cat_dom"/>
</dbReference>
<reference evidence="3" key="1">
    <citation type="journal article" date="2017" name="Proc. Natl. Acad. Sci. U.S.A.">
        <title>Simulation of Deepwater Horizon oil plume reveals substrate specialization within a complex community of hydrocarbon-degraders.</title>
        <authorList>
            <person name="Hu P."/>
            <person name="Dubinsky E.A."/>
            <person name="Probst A.J."/>
            <person name="Wang J."/>
            <person name="Sieber C.M.K."/>
            <person name="Tom L.M."/>
            <person name="Gardinali P."/>
            <person name="Banfield J.F."/>
            <person name="Atlas R.M."/>
            <person name="Andersen G.L."/>
        </authorList>
    </citation>
    <scope>NUCLEOTIDE SEQUENCE [LARGE SCALE GENOMIC DNA]</scope>
</reference>
<evidence type="ECO:0000259" key="1">
    <source>
        <dbReference type="PROSITE" id="PS50146"/>
    </source>
</evidence>
<dbReference type="InterPro" id="IPR050187">
    <property type="entry name" value="Lipid_Phosphate_FormReg"/>
</dbReference>
<dbReference type="Gene3D" id="2.60.200.40">
    <property type="match status" value="1"/>
</dbReference>
<feature type="domain" description="DAGKc" evidence="1">
    <location>
        <begin position="1"/>
        <end position="129"/>
    </location>
</feature>
<dbReference type="Gene3D" id="3.40.50.10330">
    <property type="entry name" value="Probable inorganic polyphosphate/atp-NAD kinase, domain 1"/>
    <property type="match status" value="1"/>
</dbReference>
<dbReference type="SMART" id="SM00046">
    <property type="entry name" value="DAGKc"/>
    <property type="match status" value="1"/>
</dbReference>
<dbReference type="Proteomes" id="UP000196102">
    <property type="component" value="Unassembled WGS sequence"/>
</dbReference>
<organism evidence="2 3">
    <name type="scientific">Nonlabens dokdonensis</name>
    <dbReference type="NCBI Taxonomy" id="328515"/>
    <lineage>
        <taxon>Bacteria</taxon>
        <taxon>Pseudomonadati</taxon>
        <taxon>Bacteroidota</taxon>
        <taxon>Flavobacteriia</taxon>
        <taxon>Flavobacteriales</taxon>
        <taxon>Flavobacteriaceae</taxon>
        <taxon>Nonlabens</taxon>
    </lineage>
</organism>
<evidence type="ECO:0000313" key="2">
    <source>
        <dbReference type="EMBL" id="OUS11001.1"/>
    </source>
</evidence>
<dbReference type="RefSeq" id="WP_303687729.1">
    <property type="nucleotide sequence ID" value="NZ_CAJXYO010000034.1"/>
</dbReference>
<comment type="caution">
    <text evidence="2">The sequence shown here is derived from an EMBL/GenBank/DDBJ whole genome shotgun (WGS) entry which is preliminary data.</text>
</comment>
<dbReference type="Pfam" id="PF00781">
    <property type="entry name" value="DAGK_cat"/>
    <property type="match status" value="1"/>
</dbReference>
<dbReference type="SUPFAM" id="SSF111331">
    <property type="entry name" value="NAD kinase/diacylglycerol kinase-like"/>
    <property type="match status" value="1"/>
</dbReference>
<dbReference type="PANTHER" id="PTHR12358:SF54">
    <property type="entry name" value="SPHINGOSINE KINASE RELATED PROTEIN"/>
    <property type="match status" value="1"/>
</dbReference>
<dbReference type="AlphaFoldDB" id="A0A1Z8AKZ4"/>
<dbReference type="GO" id="GO:0016301">
    <property type="term" value="F:kinase activity"/>
    <property type="evidence" value="ECO:0007669"/>
    <property type="project" value="InterPro"/>
</dbReference>
<sequence>MINVVFLVNPISGKSGNRLEYKELTSYLNEHSFHLDILYSSSKKNLEKLTLLCIKKNIDIIIAVGGDGTVNTIAKYLVNSKIKLGILPRGSGNGLAGHLGIVDSVLEMCRSIIESRTVKIDCGVVNNQFFFSNFALGYPAEVIHRYDKDLKRGFVTYLKHGLKTFFANRKNQIKIEGHSGLKYCVLVSNTKFLGYKVSLTPGAQINNGYLDMVDATSRKDLTFKMSKILLFKKNYAKSIKELNLNCSKECPAQLDGEPAHLKPPYNIIVKQNCLEILI</sequence>
<dbReference type="PROSITE" id="PS50146">
    <property type="entry name" value="DAGK"/>
    <property type="match status" value="1"/>
</dbReference>
<dbReference type="EMBL" id="MAAX01000186">
    <property type="protein sequence ID" value="OUS11001.1"/>
    <property type="molecule type" value="Genomic_DNA"/>
</dbReference>
<proteinExistence type="predicted"/>